<comment type="caution">
    <text evidence="2">The sequence shown here is derived from an EMBL/GenBank/DDBJ whole genome shotgun (WGS) entry which is preliminary data.</text>
</comment>
<reference evidence="2 3" key="1">
    <citation type="submission" date="2019-07" db="EMBL/GenBank/DDBJ databases">
        <title>Draft genome assembly of a fouling barnacle, Amphibalanus amphitrite (Darwin, 1854): The first reference genome for Thecostraca.</title>
        <authorList>
            <person name="Kim W."/>
        </authorList>
    </citation>
    <scope>NUCLEOTIDE SEQUENCE [LARGE SCALE GENOMIC DNA]</scope>
    <source>
        <strain evidence="2">SNU_AA5</strain>
        <tissue evidence="2">Soma without cirri and trophi</tissue>
    </source>
</reference>
<keyword evidence="3" id="KW-1185">Reference proteome</keyword>
<dbReference type="Proteomes" id="UP000440578">
    <property type="component" value="Unassembled WGS sequence"/>
</dbReference>
<protein>
    <submittedName>
        <fullName evidence="2">Uncharacterized protein</fullName>
    </submittedName>
</protein>
<feature type="region of interest" description="Disordered" evidence="1">
    <location>
        <begin position="1"/>
        <end position="24"/>
    </location>
</feature>
<dbReference type="EMBL" id="VIIS01001025">
    <property type="protein sequence ID" value="KAF0302710.1"/>
    <property type="molecule type" value="Genomic_DNA"/>
</dbReference>
<feature type="compositionally biased region" description="Polar residues" evidence="1">
    <location>
        <begin position="14"/>
        <end position="24"/>
    </location>
</feature>
<evidence type="ECO:0000256" key="1">
    <source>
        <dbReference type="SAM" id="MobiDB-lite"/>
    </source>
</evidence>
<proteinExistence type="predicted"/>
<sequence>MDFSEDMMDAGDESQLQSAGLTDSNPCSVCTDMMEAGDESQLQSAGLTDSLTPVLYMMEAGDESQLQSAGLTGTVDEEGRVRIVLADGTTVMADLSDISGLDTAGTERG</sequence>
<dbReference type="AlphaFoldDB" id="A0A6A4WGE1"/>
<name>A0A6A4WGE1_AMPAM</name>
<feature type="compositionally biased region" description="Acidic residues" evidence="1">
    <location>
        <begin position="1"/>
        <end position="12"/>
    </location>
</feature>
<organism evidence="2 3">
    <name type="scientific">Amphibalanus amphitrite</name>
    <name type="common">Striped barnacle</name>
    <name type="synonym">Balanus amphitrite</name>
    <dbReference type="NCBI Taxonomy" id="1232801"/>
    <lineage>
        <taxon>Eukaryota</taxon>
        <taxon>Metazoa</taxon>
        <taxon>Ecdysozoa</taxon>
        <taxon>Arthropoda</taxon>
        <taxon>Crustacea</taxon>
        <taxon>Multicrustacea</taxon>
        <taxon>Cirripedia</taxon>
        <taxon>Thoracica</taxon>
        <taxon>Thoracicalcarea</taxon>
        <taxon>Balanomorpha</taxon>
        <taxon>Balanoidea</taxon>
        <taxon>Balanidae</taxon>
        <taxon>Amphibalaninae</taxon>
        <taxon>Amphibalanus</taxon>
    </lineage>
</organism>
<accession>A0A6A4WGE1</accession>
<evidence type="ECO:0000313" key="2">
    <source>
        <dbReference type="EMBL" id="KAF0302710.1"/>
    </source>
</evidence>
<evidence type="ECO:0000313" key="3">
    <source>
        <dbReference type="Proteomes" id="UP000440578"/>
    </source>
</evidence>
<gene>
    <name evidence="2" type="ORF">FJT64_002946</name>
</gene>